<sequence>DDRANLNHIAQILDKCGRVREVCMDASIFTNKSVINRFKSGLLVESVLLYWVDKLDQDLLNVSLDFIRNHTVKIITLVFKNESDWNHNERSLAELLTQTEQ</sequence>
<dbReference type="AlphaFoldDB" id="A0AAN5I3N8"/>
<gene>
    <name evidence="1" type="ORF">PMAYCL1PPCAC_20684</name>
</gene>
<feature type="non-terminal residue" evidence="1">
    <location>
        <position position="1"/>
    </location>
</feature>
<keyword evidence="2" id="KW-1185">Reference proteome</keyword>
<dbReference type="EMBL" id="BTRK01000004">
    <property type="protein sequence ID" value="GMR50489.1"/>
    <property type="molecule type" value="Genomic_DNA"/>
</dbReference>
<comment type="caution">
    <text evidence="1">The sequence shown here is derived from an EMBL/GenBank/DDBJ whole genome shotgun (WGS) entry which is preliminary data.</text>
</comment>
<name>A0AAN5I3N8_9BILA</name>
<feature type="non-terminal residue" evidence="1">
    <location>
        <position position="101"/>
    </location>
</feature>
<evidence type="ECO:0000313" key="2">
    <source>
        <dbReference type="Proteomes" id="UP001328107"/>
    </source>
</evidence>
<proteinExistence type="predicted"/>
<evidence type="ECO:0000313" key="1">
    <source>
        <dbReference type="EMBL" id="GMR50489.1"/>
    </source>
</evidence>
<protein>
    <submittedName>
        <fullName evidence="1">Uncharacterized protein</fullName>
    </submittedName>
</protein>
<accession>A0AAN5I3N8</accession>
<reference evidence="2" key="1">
    <citation type="submission" date="2022-10" db="EMBL/GenBank/DDBJ databases">
        <title>Genome assembly of Pristionchus species.</title>
        <authorList>
            <person name="Yoshida K."/>
            <person name="Sommer R.J."/>
        </authorList>
    </citation>
    <scope>NUCLEOTIDE SEQUENCE [LARGE SCALE GENOMIC DNA]</scope>
    <source>
        <strain evidence="2">RS5460</strain>
    </source>
</reference>
<dbReference type="Proteomes" id="UP001328107">
    <property type="component" value="Unassembled WGS sequence"/>
</dbReference>
<organism evidence="1 2">
    <name type="scientific">Pristionchus mayeri</name>
    <dbReference type="NCBI Taxonomy" id="1317129"/>
    <lineage>
        <taxon>Eukaryota</taxon>
        <taxon>Metazoa</taxon>
        <taxon>Ecdysozoa</taxon>
        <taxon>Nematoda</taxon>
        <taxon>Chromadorea</taxon>
        <taxon>Rhabditida</taxon>
        <taxon>Rhabditina</taxon>
        <taxon>Diplogasteromorpha</taxon>
        <taxon>Diplogasteroidea</taxon>
        <taxon>Neodiplogasteridae</taxon>
        <taxon>Pristionchus</taxon>
    </lineage>
</organism>